<dbReference type="Gene3D" id="3.10.180.10">
    <property type="entry name" value="2,3-Dihydroxybiphenyl 1,2-Dioxygenase, domain 1"/>
    <property type="match status" value="1"/>
</dbReference>
<proteinExistence type="predicted"/>
<dbReference type="PROSITE" id="PS51819">
    <property type="entry name" value="VOC"/>
    <property type="match status" value="1"/>
</dbReference>
<dbReference type="RefSeq" id="WP_068142465.1">
    <property type="nucleotide sequence ID" value="NZ_CP042914.1"/>
</dbReference>
<dbReference type="InterPro" id="IPR037523">
    <property type="entry name" value="VOC_core"/>
</dbReference>
<dbReference type="OrthoDB" id="9800322at2"/>
<dbReference type="EMBL" id="CP042914">
    <property type="protein sequence ID" value="QEG41085.1"/>
    <property type="molecule type" value="Genomic_DNA"/>
</dbReference>
<protein>
    <submittedName>
        <fullName evidence="2">Metallothiol transferase FosB</fullName>
        <ecNumber evidence="2">2.5.1.-</ecNumber>
    </submittedName>
</protein>
<dbReference type="AlphaFoldDB" id="A0A5B9QUK2"/>
<keyword evidence="3" id="KW-1185">Reference proteome</keyword>
<feature type="domain" description="VOC" evidence="1">
    <location>
        <begin position="5"/>
        <end position="123"/>
    </location>
</feature>
<evidence type="ECO:0000313" key="3">
    <source>
        <dbReference type="Proteomes" id="UP000325286"/>
    </source>
</evidence>
<keyword evidence="2" id="KW-0808">Transferase</keyword>
<dbReference type="PANTHER" id="PTHR46142">
    <property type="match status" value="1"/>
</dbReference>
<dbReference type="GO" id="GO:0016740">
    <property type="term" value="F:transferase activity"/>
    <property type="evidence" value="ECO:0007669"/>
    <property type="project" value="UniProtKB-KW"/>
</dbReference>
<dbReference type="InterPro" id="IPR029068">
    <property type="entry name" value="Glyas_Bleomycin-R_OHBP_Dase"/>
</dbReference>
<dbReference type="InterPro" id="IPR004360">
    <property type="entry name" value="Glyas_Fos-R_dOase_dom"/>
</dbReference>
<gene>
    <name evidence="2" type="primary">fosB</name>
    <name evidence="2" type="ORF">UC8_31030</name>
</gene>
<dbReference type="KEGG" id="rul:UC8_31030"/>
<dbReference type="EC" id="2.5.1.-" evidence="2"/>
<sequence>MKTLQLNHVALHVADVQRSAAFYRDVLMLEPMPRPAFDFPGAWFRIGVDQELHLIGDRTADVHSHHRGTHFAMQVDDMQAWDQHLSSDKVPGLQRTERKTRPDGAEQIFVTDPDGHWVELCKLAD</sequence>
<reference evidence="2 3" key="1">
    <citation type="submission" date="2019-08" db="EMBL/GenBank/DDBJ databases">
        <title>Deep-cultivation of Planctomycetes and their phenomic and genomic characterization uncovers novel biology.</title>
        <authorList>
            <person name="Wiegand S."/>
            <person name="Jogler M."/>
            <person name="Boedeker C."/>
            <person name="Pinto D."/>
            <person name="Vollmers J."/>
            <person name="Rivas-Marin E."/>
            <person name="Kohn T."/>
            <person name="Peeters S.H."/>
            <person name="Heuer A."/>
            <person name="Rast P."/>
            <person name="Oberbeckmann S."/>
            <person name="Bunk B."/>
            <person name="Jeske O."/>
            <person name="Meyerdierks A."/>
            <person name="Storesund J.E."/>
            <person name="Kallscheuer N."/>
            <person name="Luecker S."/>
            <person name="Lage O.M."/>
            <person name="Pohl T."/>
            <person name="Merkel B.J."/>
            <person name="Hornburger P."/>
            <person name="Mueller R.-W."/>
            <person name="Bruemmer F."/>
            <person name="Labrenz M."/>
            <person name="Spormann A.M."/>
            <person name="Op den Camp H."/>
            <person name="Overmann J."/>
            <person name="Amann R."/>
            <person name="Jetten M.S.M."/>
            <person name="Mascher T."/>
            <person name="Medema M.H."/>
            <person name="Devos D.P."/>
            <person name="Kaster A.-K."/>
            <person name="Ovreas L."/>
            <person name="Rohde M."/>
            <person name="Galperin M.Y."/>
            <person name="Jogler C."/>
        </authorList>
    </citation>
    <scope>NUCLEOTIDE SEQUENCE [LARGE SCALE GENOMIC DNA]</scope>
    <source>
        <strain evidence="2 3">UC8</strain>
    </source>
</reference>
<dbReference type="Pfam" id="PF00903">
    <property type="entry name" value="Glyoxalase"/>
    <property type="match status" value="1"/>
</dbReference>
<evidence type="ECO:0000259" key="1">
    <source>
        <dbReference type="PROSITE" id="PS51819"/>
    </source>
</evidence>
<dbReference type="SUPFAM" id="SSF54593">
    <property type="entry name" value="Glyoxalase/Bleomycin resistance protein/Dihydroxybiphenyl dioxygenase"/>
    <property type="match status" value="1"/>
</dbReference>
<dbReference type="PANTHER" id="PTHR46142:SF8">
    <property type="entry name" value="EXPRESSED PROTEIN"/>
    <property type="match status" value="1"/>
</dbReference>
<name>A0A5B9QUK2_9BACT</name>
<evidence type="ECO:0000313" key="2">
    <source>
        <dbReference type="EMBL" id="QEG41085.1"/>
    </source>
</evidence>
<dbReference type="Proteomes" id="UP000325286">
    <property type="component" value="Chromosome"/>
</dbReference>
<accession>A0A5B9QUK2</accession>
<organism evidence="2 3">
    <name type="scientific">Roseimaritima ulvae</name>
    <dbReference type="NCBI Taxonomy" id="980254"/>
    <lineage>
        <taxon>Bacteria</taxon>
        <taxon>Pseudomonadati</taxon>
        <taxon>Planctomycetota</taxon>
        <taxon>Planctomycetia</taxon>
        <taxon>Pirellulales</taxon>
        <taxon>Pirellulaceae</taxon>
        <taxon>Roseimaritima</taxon>
    </lineage>
</organism>